<dbReference type="Proteomes" id="UP000233440">
    <property type="component" value="Unassembled WGS sequence"/>
</dbReference>
<evidence type="ECO:0000313" key="2">
    <source>
        <dbReference type="EMBL" id="PKR86093.1"/>
    </source>
</evidence>
<evidence type="ECO:0000256" key="1">
    <source>
        <dbReference type="SAM" id="MobiDB-lite"/>
    </source>
</evidence>
<evidence type="ECO:0000313" key="3">
    <source>
        <dbReference type="Proteomes" id="UP000233440"/>
    </source>
</evidence>
<reference evidence="2 3" key="1">
    <citation type="submission" date="2017-11" db="EMBL/GenBank/DDBJ databases">
        <title>Bacillus camelliae sp. nov., isolated from pu'er tea.</title>
        <authorList>
            <person name="Niu L."/>
        </authorList>
    </citation>
    <scope>NUCLEOTIDE SEQUENCE [LARGE SCALE GENOMIC DNA]</scope>
    <source>
        <strain evidence="2 3">7578-1</strain>
    </source>
</reference>
<feature type="region of interest" description="Disordered" evidence="1">
    <location>
        <begin position="201"/>
        <end position="230"/>
    </location>
</feature>
<accession>A0A2N3LNJ6</accession>
<protein>
    <submittedName>
        <fullName evidence="2">Uncharacterized protein</fullName>
    </submittedName>
</protein>
<organism evidence="2 3">
    <name type="scientific">Heyndrickxia camelliae</name>
    <dbReference type="NCBI Taxonomy" id="1707093"/>
    <lineage>
        <taxon>Bacteria</taxon>
        <taxon>Bacillati</taxon>
        <taxon>Bacillota</taxon>
        <taxon>Bacilli</taxon>
        <taxon>Bacillales</taxon>
        <taxon>Bacillaceae</taxon>
        <taxon>Heyndrickxia</taxon>
    </lineage>
</organism>
<sequence length="266" mass="29596">MANTFTYNYKPISYADAQKKVAGQVDPLFNQGVKNIQSQKYANDVQAGQVAAARGLGHSGLAADQLNKIAIAAQGQIADLNAQRATQIAQLANDEVWKDKDYSLQNRSQLYNEWNSNRNYNYQVGRDKVADKQWQTQFDYQKSRDKVSDSQWQKEFNENIRQYGQNYALQKLQYELSKKVQLGQLSLDQAQFAFQKAQAAKKGSGGGGGGSSRSSSSSKKKSTTVKSSQLDPKLVSAANLYNNLLANAKKGKTSERLINQPFKLAY</sequence>
<proteinExistence type="predicted"/>
<gene>
    <name evidence="2" type="ORF">CWO92_06900</name>
</gene>
<keyword evidence="3" id="KW-1185">Reference proteome</keyword>
<name>A0A2N3LNJ6_9BACI</name>
<dbReference type="RefSeq" id="WP_101353462.1">
    <property type="nucleotide sequence ID" value="NZ_PIQO01000003.1"/>
</dbReference>
<dbReference type="AlphaFoldDB" id="A0A2N3LNJ6"/>
<comment type="caution">
    <text evidence="2">The sequence shown here is derived from an EMBL/GenBank/DDBJ whole genome shotgun (WGS) entry which is preliminary data.</text>
</comment>
<dbReference type="OrthoDB" id="2622136at2"/>
<dbReference type="EMBL" id="PIQO01000003">
    <property type="protein sequence ID" value="PKR86093.1"/>
    <property type="molecule type" value="Genomic_DNA"/>
</dbReference>